<dbReference type="OrthoDB" id="7850904at2"/>
<accession>A0A2R8A789</accession>
<dbReference type="Proteomes" id="UP000244932">
    <property type="component" value="Unassembled WGS sequence"/>
</dbReference>
<dbReference type="RefSeq" id="WP_108780791.1">
    <property type="nucleotide sequence ID" value="NZ_OMKW01000001.1"/>
</dbReference>
<feature type="domain" description="DUF4329" evidence="2">
    <location>
        <begin position="74"/>
        <end position="187"/>
    </location>
</feature>
<name>A0A2R8A789_9RHOB</name>
<sequence length="216" mass="23162">MRIVVTIALLTVLASCTEPVVRENPTFGEPDKPIPSLADIPQGEPDKVLPGSAVIAAPAPAPSTPAISGTDVEAVATQALLAVQRQSITEAREYCGYIVQTASGQIQATRANPGTLARCFNPSPTGNVTVLASYHTHGRFDAGYDNEVPSPQDMMGDFQDRIDGYIATPGGRLWHVDFETRRAYQLCRSCMPSDPNARETGPPVLQSYTLPQLQAR</sequence>
<evidence type="ECO:0000256" key="1">
    <source>
        <dbReference type="SAM" id="MobiDB-lite"/>
    </source>
</evidence>
<evidence type="ECO:0000313" key="4">
    <source>
        <dbReference type="Proteomes" id="UP000244932"/>
    </source>
</evidence>
<organism evidence="3 4">
    <name type="scientific">Pontivivens insulae</name>
    <dbReference type="NCBI Taxonomy" id="1639689"/>
    <lineage>
        <taxon>Bacteria</taxon>
        <taxon>Pseudomonadati</taxon>
        <taxon>Pseudomonadota</taxon>
        <taxon>Alphaproteobacteria</taxon>
        <taxon>Rhodobacterales</taxon>
        <taxon>Paracoccaceae</taxon>
        <taxon>Pontivivens</taxon>
    </lineage>
</organism>
<evidence type="ECO:0000313" key="3">
    <source>
        <dbReference type="EMBL" id="SPF28052.1"/>
    </source>
</evidence>
<reference evidence="3 4" key="1">
    <citation type="submission" date="2018-03" db="EMBL/GenBank/DDBJ databases">
        <authorList>
            <person name="Keele B.F."/>
        </authorList>
    </citation>
    <scope>NUCLEOTIDE SEQUENCE [LARGE SCALE GENOMIC DNA]</scope>
    <source>
        <strain evidence="3 4">CeCT 8812</strain>
    </source>
</reference>
<gene>
    <name evidence="3" type="ORF">POI8812_00350</name>
</gene>
<feature type="region of interest" description="Disordered" evidence="1">
    <location>
        <begin position="193"/>
        <end position="216"/>
    </location>
</feature>
<keyword evidence="4" id="KW-1185">Reference proteome</keyword>
<proteinExistence type="predicted"/>
<dbReference type="InterPro" id="IPR025479">
    <property type="entry name" value="DUF4329"/>
</dbReference>
<dbReference type="PROSITE" id="PS51257">
    <property type="entry name" value="PROKAR_LIPOPROTEIN"/>
    <property type="match status" value="1"/>
</dbReference>
<dbReference type="AlphaFoldDB" id="A0A2R8A789"/>
<protein>
    <recommendedName>
        <fullName evidence="2">DUF4329 domain-containing protein</fullName>
    </recommendedName>
</protein>
<feature type="compositionally biased region" description="Polar residues" evidence="1">
    <location>
        <begin position="206"/>
        <end position="216"/>
    </location>
</feature>
<evidence type="ECO:0000259" key="2">
    <source>
        <dbReference type="Pfam" id="PF14220"/>
    </source>
</evidence>
<dbReference type="Pfam" id="PF14220">
    <property type="entry name" value="DUF4329"/>
    <property type="match status" value="1"/>
</dbReference>
<dbReference type="EMBL" id="OMKW01000001">
    <property type="protein sequence ID" value="SPF28052.1"/>
    <property type="molecule type" value="Genomic_DNA"/>
</dbReference>